<dbReference type="AlphaFoldDB" id="A0A4P7XKH3"/>
<dbReference type="RefSeq" id="WP_136550023.1">
    <property type="nucleotide sequence ID" value="NZ_CP031093.1"/>
</dbReference>
<evidence type="ECO:0000313" key="2">
    <source>
        <dbReference type="Proteomes" id="UP000298049"/>
    </source>
</evidence>
<sequence length="88" mass="9915">MSSATESQQARVIAELRVFIKKVLADPTIAVKSMEIARKLKDEQDADRKIAEQISAQTNVRIPEKLSEADRIFLEIINDVLDDEAALY</sequence>
<dbReference type="EMBL" id="CP031093">
    <property type="protein sequence ID" value="QCF27313.1"/>
    <property type="molecule type" value="Genomic_DNA"/>
</dbReference>
<dbReference type="KEGG" id="hmi:soil367_16005"/>
<dbReference type="Proteomes" id="UP000298049">
    <property type="component" value="Chromosome"/>
</dbReference>
<evidence type="ECO:0000313" key="1">
    <source>
        <dbReference type="EMBL" id="QCF27313.1"/>
    </source>
</evidence>
<dbReference type="OrthoDB" id="6120634at2"/>
<organism evidence="1 2">
    <name type="scientific">Hydrocarboniclastica marina</name>
    <dbReference type="NCBI Taxonomy" id="2259620"/>
    <lineage>
        <taxon>Bacteria</taxon>
        <taxon>Pseudomonadati</taxon>
        <taxon>Pseudomonadota</taxon>
        <taxon>Gammaproteobacteria</taxon>
        <taxon>Alteromonadales</taxon>
        <taxon>Alteromonadaceae</taxon>
        <taxon>Hydrocarboniclastica</taxon>
    </lineage>
</organism>
<accession>A0A4P7XKH3</accession>
<proteinExistence type="predicted"/>
<name>A0A4P7XKH3_9ALTE</name>
<keyword evidence="2" id="KW-1185">Reference proteome</keyword>
<protein>
    <submittedName>
        <fullName evidence="1">Uncharacterized protein</fullName>
    </submittedName>
</protein>
<reference evidence="1 2" key="1">
    <citation type="submission" date="2018-07" db="EMBL/GenBank/DDBJ databases">
        <title>Marsedoiliclastica nanhaica gen. nov. sp. nov., a novel marine hydrocarbonoclastic bacterium isolated from an in-situ enriched hydrocarbon-degrading consortium in deep-sea sediment.</title>
        <authorList>
            <person name="Dong C."/>
            <person name="Ma T."/>
            <person name="Liu R."/>
            <person name="Shao Z."/>
        </authorList>
    </citation>
    <scope>NUCLEOTIDE SEQUENCE [LARGE SCALE GENOMIC DNA]</scope>
    <source>
        <strain evidence="2">soil36-7</strain>
    </source>
</reference>
<gene>
    <name evidence="1" type="ORF">soil367_16005</name>
</gene>